<dbReference type="InterPro" id="IPR008407">
    <property type="entry name" value="Brnchd-chn_aa_trnsp_AzlD"/>
</dbReference>
<dbReference type="Pfam" id="PF05437">
    <property type="entry name" value="AzlD"/>
    <property type="match status" value="1"/>
</dbReference>
<keyword evidence="1" id="KW-0812">Transmembrane</keyword>
<dbReference type="Proteomes" id="UP000183995">
    <property type="component" value="Unassembled WGS sequence"/>
</dbReference>
<organism evidence="2 3">
    <name type="scientific">Sporobacter termitidis DSM 10068</name>
    <dbReference type="NCBI Taxonomy" id="1123282"/>
    <lineage>
        <taxon>Bacteria</taxon>
        <taxon>Bacillati</taxon>
        <taxon>Bacillota</taxon>
        <taxon>Clostridia</taxon>
        <taxon>Eubacteriales</taxon>
        <taxon>Oscillospiraceae</taxon>
        <taxon>Sporobacter</taxon>
    </lineage>
</organism>
<feature type="transmembrane region" description="Helical" evidence="1">
    <location>
        <begin position="91"/>
        <end position="110"/>
    </location>
</feature>
<feature type="transmembrane region" description="Helical" evidence="1">
    <location>
        <begin position="6"/>
        <end position="30"/>
    </location>
</feature>
<evidence type="ECO:0000313" key="2">
    <source>
        <dbReference type="EMBL" id="SHH86943.1"/>
    </source>
</evidence>
<keyword evidence="3" id="KW-1185">Reference proteome</keyword>
<keyword evidence="1" id="KW-1133">Transmembrane helix</keyword>
<feature type="transmembrane region" description="Helical" evidence="1">
    <location>
        <begin position="66"/>
        <end position="84"/>
    </location>
</feature>
<evidence type="ECO:0000256" key="1">
    <source>
        <dbReference type="SAM" id="Phobius"/>
    </source>
</evidence>
<gene>
    <name evidence="2" type="ORF">SAMN02745823_01278</name>
</gene>
<name>A0A1M5WI97_9FIRM</name>
<evidence type="ECO:0000313" key="3">
    <source>
        <dbReference type="Proteomes" id="UP000183995"/>
    </source>
</evidence>
<dbReference type="OrthoDB" id="308265at2"/>
<proteinExistence type="predicted"/>
<accession>A0A1M5WI97</accession>
<dbReference type="STRING" id="1123282.SAMN02745823_01278"/>
<dbReference type="AlphaFoldDB" id="A0A1M5WI97"/>
<reference evidence="2 3" key="1">
    <citation type="submission" date="2016-11" db="EMBL/GenBank/DDBJ databases">
        <authorList>
            <person name="Jaros S."/>
            <person name="Januszkiewicz K."/>
            <person name="Wedrychowicz H."/>
        </authorList>
    </citation>
    <scope>NUCLEOTIDE SEQUENCE [LARGE SCALE GENOMIC DNA]</scope>
    <source>
        <strain evidence="2 3">DSM 10068</strain>
    </source>
</reference>
<keyword evidence="1" id="KW-0472">Membrane</keyword>
<dbReference type="EMBL" id="FQXV01000003">
    <property type="protein sequence ID" value="SHH86943.1"/>
    <property type="molecule type" value="Genomic_DNA"/>
</dbReference>
<dbReference type="PIRSF" id="PIRSF003203">
    <property type="entry name" value="AzlD"/>
    <property type="match status" value="1"/>
</dbReference>
<dbReference type="RefSeq" id="WP_073076824.1">
    <property type="nucleotide sequence ID" value="NZ_FQXV01000003.1"/>
</dbReference>
<sequence length="111" mass="12022">MPLTPVQTLLTIGAVVLGTVITRFLPFILFSGGRRKSAYVDYLGKVLPYAAMGLLVVYCLKGVRFTAYPYGIPEAAAIAGIALLHLWKKNVLLSIGGGTMIYMVLVQTVFK</sequence>
<protein>
    <submittedName>
        <fullName evidence="2">Branched-chain amino acid transport protein AzlD</fullName>
    </submittedName>
</protein>
<feature type="transmembrane region" description="Helical" evidence="1">
    <location>
        <begin position="42"/>
        <end position="60"/>
    </location>
</feature>